<evidence type="ECO:0000256" key="1">
    <source>
        <dbReference type="SAM" id="MobiDB-lite"/>
    </source>
</evidence>
<dbReference type="Proteomes" id="UP000517753">
    <property type="component" value="Unassembled WGS sequence"/>
</dbReference>
<dbReference type="AlphaFoldDB" id="A0A7Y9K0B5"/>
<reference evidence="2 3" key="2">
    <citation type="submission" date="2020-08" db="EMBL/GenBank/DDBJ databases">
        <title>The Agave Microbiome: Exploring the role of microbial communities in plant adaptations to desert environments.</title>
        <authorList>
            <person name="Partida-Martinez L.P."/>
        </authorList>
    </citation>
    <scope>NUCLEOTIDE SEQUENCE [LARGE SCALE GENOMIC DNA]</scope>
    <source>
        <strain evidence="2 3">AS2.3</strain>
    </source>
</reference>
<comment type="caution">
    <text evidence="2">The sequence shown here is derived from an EMBL/GenBank/DDBJ whole genome shotgun (WGS) entry which is preliminary data.</text>
</comment>
<feature type="region of interest" description="Disordered" evidence="1">
    <location>
        <begin position="663"/>
        <end position="699"/>
    </location>
</feature>
<evidence type="ECO:0000313" key="2">
    <source>
        <dbReference type="EMBL" id="NYD88761.1"/>
    </source>
</evidence>
<evidence type="ECO:0000313" key="3">
    <source>
        <dbReference type="Proteomes" id="UP000517753"/>
    </source>
</evidence>
<protein>
    <submittedName>
        <fullName evidence="2">Chaperonin GroES</fullName>
    </submittedName>
</protein>
<proteinExistence type="predicted"/>
<name>A0A7Y9K0B5_9SPHN</name>
<sequence length="699" mass="75810">MATLPTDIYLDEPDVLADEPAEAVIADEPDQIMKLLMLARSTGDISGYWLPEALTKLGADVVQDYTTDDADRADWKRIVEKAQKSAAQEARGQKDYPWNRASNVHYPLLTVAATQFNARAYPAIVKGDEAVAVKVVGADKGRPQMAQTPQGIMPIPALGPDGQPVMGPDGQPQIQWAVPPGAKATRAARVRDYLNTVLFYREKDWESDTDALLLQLPIDGCAFRKRWYDTEKQEQRSALVSALRIVVPSGARSIETTPRLTEEIPDVYPYQIAERMRSGFYRDITLNPEGETSEAPRLLLEQHRLIDVDGDGLPEPYIVTVDHATSKVLRVEANFSAADVSVDDSGRALSIARGKFYIKYSFFPHPQGKFYDIGLGHLLEQIGDVVNTAINQLIDAGHAQVAGGGFIASGIRLQGNGRTSTLRFAPGEYKTVNGVTGDQLRNGIYERTFPGPSQVMVSILDMMLSAARDISSVKDVITGDASNNGQVGTTLALIEQGLQVFTAIYKRIYRALREEYALLFENISKFGGERAARDYAEVLDDEAADFTADFNESDMDIRPVSDPASVTRMQKMARAQFVWGIAAQNPLIDQKEALRRVFEAADVEDFDKLFAAPQQPDPQQQALALAGAQGAIEKTASETARNNASAVKHQADALATAFDTGMKAGGANDPDAGGLPGVAGGPGDAMAYGSDGLLRQGAA</sequence>
<gene>
    <name evidence="2" type="ORF">HD841_000530</name>
</gene>
<feature type="compositionally biased region" description="Gly residues" evidence="1">
    <location>
        <begin position="674"/>
        <end position="683"/>
    </location>
</feature>
<dbReference type="EMBL" id="JACCBY010000001">
    <property type="protein sequence ID" value="NYD88761.1"/>
    <property type="molecule type" value="Genomic_DNA"/>
</dbReference>
<organism evidence="2 3">
    <name type="scientific">Sphingomonas melonis</name>
    <dbReference type="NCBI Taxonomy" id="152682"/>
    <lineage>
        <taxon>Bacteria</taxon>
        <taxon>Pseudomonadati</taxon>
        <taxon>Pseudomonadota</taxon>
        <taxon>Alphaproteobacteria</taxon>
        <taxon>Sphingomonadales</taxon>
        <taxon>Sphingomonadaceae</taxon>
        <taxon>Sphingomonas</taxon>
    </lineage>
</organism>
<accession>A0A7Y9K0B5</accession>
<dbReference type="RefSeq" id="WP_179507320.1">
    <property type="nucleotide sequence ID" value="NZ_JACCBY010000001.1"/>
</dbReference>
<keyword evidence="3" id="KW-1185">Reference proteome</keyword>
<reference evidence="2 3" key="1">
    <citation type="submission" date="2020-07" db="EMBL/GenBank/DDBJ databases">
        <authorList>
            <person name="Partida-Martinez L."/>
            <person name="Huntemann M."/>
            <person name="Clum A."/>
            <person name="Wang J."/>
            <person name="Palaniappan K."/>
            <person name="Ritter S."/>
            <person name="Chen I.-M."/>
            <person name="Stamatis D."/>
            <person name="Reddy T."/>
            <person name="O'Malley R."/>
            <person name="Daum C."/>
            <person name="Shapiro N."/>
            <person name="Ivanova N."/>
            <person name="Kyrpides N."/>
            <person name="Woyke T."/>
        </authorList>
    </citation>
    <scope>NUCLEOTIDE SEQUENCE [LARGE SCALE GENOMIC DNA]</scope>
    <source>
        <strain evidence="2 3">AS2.3</strain>
    </source>
</reference>